<dbReference type="GO" id="GO:0016757">
    <property type="term" value="F:glycosyltransferase activity"/>
    <property type="evidence" value="ECO:0007669"/>
    <property type="project" value="TreeGrafter"/>
</dbReference>
<gene>
    <name evidence="2" type="ordered locus">A2cp1_0646</name>
</gene>
<dbReference type="EMBL" id="CP001359">
    <property type="protein sequence ID" value="ACL64003.1"/>
    <property type="molecule type" value="Genomic_DNA"/>
</dbReference>
<dbReference type="CAZy" id="GT4">
    <property type="family name" value="Glycosyltransferase Family 4"/>
</dbReference>
<dbReference type="HOGENOM" id="CLU_009583_28_2_7"/>
<dbReference type="Pfam" id="PF13439">
    <property type="entry name" value="Glyco_transf_4"/>
    <property type="match status" value="1"/>
</dbReference>
<dbReference type="InterPro" id="IPR028098">
    <property type="entry name" value="Glyco_trans_4-like_N"/>
</dbReference>
<sequence length="430" mass="46276">MRVVHVSTSDSQGGAARAALRLHRGLRDAGVDSSMLVRERFLNEPEIVRLRGRAARLLGSGGAVAERVTGRLYPHHAPVMFGASWVPDLVAREVRALRPDVVNVHWVGAGFVTPESIGRLARRGPLVWTLHDTYPFTGGCHYFGDCEAYAARCGACPALGSRAALDLSRVGWLRKWRALRRAPLVAVAPSRWMADAARRSSLLRDAHVEVIPNSIDTDVFRPIERSEARRALGLPLDRRMLLFAAASGANDPKKGFQHLAAAARILAANGGLPLELVVAGTPPAGARPDCGVPVRWLGVIGDDRALAAWNAAVDVAVVPSVQENLANTVLEALAAGTPAVAFRVGGMPDMIEDRVSGALAEPFDPRALADAIRWVVEDRSRHLELSAAARRRAESEYALAVQARRYRALYEDLLRSGGRSARTASAKANG</sequence>
<dbReference type="RefSeq" id="WP_012632043.1">
    <property type="nucleotide sequence ID" value="NC_011891.1"/>
</dbReference>
<feature type="domain" description="Glycosyltransferase subfamily 4-like N-terminal" evidence="1">
    <location>
        <begin position="13"/>
        <end position="218"/>
    </location>
</feature>
<dbReference type="KEGG" id="acp:A2cp1_0646"/>
<keyword evidence="2" id="KW-0808">Transferase</keyword>
<keyword evidence="3" id="KW-1185">Reference proteome</keyword>
<dbReference type="Pfam" id="PF13692">
    <property type="entry name" value="Glyco_trans_1_4"/>
    <property type="match status" value="1"/>
</dbReference>
<dbReference type="PANTHER" id="PTHR12526:SF635">
    <property type="entry name" value="GLYCOSYL TRANSFERASE GROUP 1"/>
    <property type="match status" value="1"/>
</dbReference>
<organism evidence="2 3">
    <name type="scientific">Anaeromyxobacter dehalogenans (strain ATCC BAA-258 / DSM 21875 / 2CP-1)</name>
    <dbReference type="NCBI Taxonomy" id="455488"/>
    <lineage>
        <taxon>Bacteria</taxon>
        <taxon>Pseudomonadati</taxon>
        <taxon>Myxococcota</taxon>
        <taxon>Myxococcia</taxon>
        <taxon>Myxococcales</taxon>
        <taxon>Cystobacterineae</taxon>
        <taxon>Anaeromyxobacteraceae</taxon>
        <taxon>Anaeromyxobacter</taxon>
    </lineage>
</organism>
<evidence type="ECO:0000259" key="1">
    <source>
        <dbReference type="Pfam" id="PF13439"/>
    </source>
</evidence>
<dbReference type="PANTHER" id="PTHR12526">
    <property type="entry name" value="GLYCOSYLTRANSFERASE"/>
    <property type="match status" value="1"/>
</dbReference>
<name>B8JCX5_ANAD2</name>
<reference evidence="2" key="1">
    <citation type="submission" date="2009-01" db="EMBL/GenBank/DDBJ databases">
        <title>Complete sequence of Anaeromyxobacter dehalogenans 2CP-1.</title>
        <authorList>
            <consortium name="US DOE Joint Genome Institute"/>
            <person name="Lucas S."/>
            <person name="Copeland A."/>
            <person name="Lapidus A."/>
            <person name="Glavina del Rio T."/>
            <person name="Dalin E."/>
            <person name="Tice H."/>
            <person name="Bruce D."/>
            <person name="Goodwin L."/>
            <person name="Pitluck S."/>
            <person name="Saunders E."/>
            <person name="Brettin T."/>
            <person name="Detter J.C."/>
            <person name="Han C."/>
            <person name="Larimer F."/>
            <person name="Land M."/>
            <person name="Hauser L."/>
            <person name="Kyrpides N."/>
            <person name="Ovchinnikova G."/>
            <person name="Beliaev A.S."/>
            <person name="Richardson P."/>
        </authorList>
    </citation>
    <scope>NUCLEOTIDE SEQUENCE</scope>
    <source>
        <strain evidence="2">2CP-1</strain>
    </source>
</reference>
<evidence type="ECO:0000313" key="3">
    <source>
        <dbReference type="Proteomes" id="UP000007089"/>
    </source>
</evidence>
<accession>B8JCX5</accession>
<dbReference type="Gene3D" id="3.40.50.2000">
    <property type="entry name" value="Glycogen Phosphorylase B"/>
    <property type="match status" value="2"/>
</dbReference>
<dbReference type="SUPFAM" id="SSF53756">
    <property type="entry name" value="UDP-Glycosyltransferase/glycogen phosphorylase"/>
    <property type="match status" value="1"/>
</dbReference>
<dbReference type="Proteomes" id="UP000007089">
    <property type="component" value="Chromosome"/>
</dbReference>
<evidence type="ECO:0000313" key="2">
    <source>
        <dbReference type="EMBL" id="ACL64003.1"/>
    </source>
</evidence>
<proteinExistence type="predicted"/>
<dbReference type="AlphaFoldDB" id="B8JCX5"/>
<protein>
    <submittedName>
        <fullName evidence="2">Glycosyl transferase group 1</fullName>
    </submittedName>
</protein>
<dbReference type="SMR" id="B8JCX5"/>